<evidence type="ECO:0000313" key="1">
    <source>
        <dbReference type="Proteomes" id="UP000046392"/>
    </source>
</evidence>
<proteinExistence type="predicted"/>
<reference evidence="2" key="1">
    <citation type="submission" date="2017-02" db="UniProtKB">
        <authorList>
            <consortium name="WormBaseParasite"/>
        </authorList>
    </citation>
    <scope>IDENTIFICATION</scope>
</reference>
<name>A0A0N5BRI3_STREA</name>
<dbReference type="Proteomes" id="UP000046392">
    <property type="component" value="Unplaced"/>
</dbReference>
<accession>A0A0N5BRI3</accession>
<keyword evidence="1" id="KW-1185">Reference proteome</keyword>
<protein>
    <submittedName>
        <fullName evidence="2">Serine/threonine protein kinase</fullName>
    </submittedName>
</protein>
<dbReference type="AlphaFoldDB" id="A0A0N5BRI3"/>
<dbReference type="WBParaSite" id="SPAL_0000848200.1">
    <property type="protein sequence ID" value="SPAL_0000848200.1"/>
    <property type="gene ID" value="SPAL_0000848200"/>
</dbReference>
<organism evidence="1 2">
    <name type="scientific">Strongyloides papillosus</name>
    <name type="common">Intestinal threadworm</name>
    <dbReference type="NCBI Taxonomy" id="174720"/>
    <lineage>
        <taxon>Eukaryota</taxon>
        <taxon>Metazoa</taxon>
        <taxon>Ecdysozoa</taxon>
        <taxon>Nematoda</taxon>
        <taxon>Chromadorea</taxon>
        <taxon>Rhabditida</taxon>
        <taxon>Tylenchina</taxon>
        <taxon>Panagrolaimomorpha</taxon>
        <taxon>Strongyloidoidea</taxon>
        <taxon>Strongyloididae</taxon>
        <taxon>Strongyloides</taxon>
    </lineage>
</organism>
<evidence type="ECO:0000313" key="2">
    <source>
        <dbReference type="WBParaSite" id="SPAL_0000848200.1"/>
    </source>
</evidence>
<sequence length="191" mass="22155">VEFCNDDECEKFLKNIDLTEICQLYLCNLSNIESITVDYENDFIENFSAHNFSARNIESITVDYENDFIENFSAHNFSARLPNRRFHCSYLSIEIEKSRKFGKLYDGNLPIKESLRKLGILGRNGLHSVGKKIAMDLLTGNLMLKYEDVPTDARKPLYIQITNHLIKLGFFNLENTCGCKRFTLIFPDKTF</sequence>